<feature type="domain" description="Major facilitator superfamily (MFS) profile" evidence="5">
    <location>
        <begin position="8"/>
        <end position="409"/>
    </location>
</feature>
<dbReference type="GO" id="GO:0022857">
    <property type="term" value="F:transmembrane transporter activity"/>
    <property type="evidence" value="ECO:0007669"/>
    <property type="project" value="InterPro"/>
</dbReference>
<feature type="transmembrane region" description="Helical" evidence="4">
    <location>
        <begin position="48"/>
        <end position="72"/>
    </location>
</feature>
<evidence type="ECO:0000256" key="3">
    <source>
        <dbReference type="ARBA" id="ARBA00023136"/>
    </source>
</evidence>
<keyword evidence="1 4" id="KW-0812">Transmembrane</keyword>
<feature type="transmembrane region" description="Helical" evidence="4">
    <location>
        <begin position="84"/>
        <end position="108"/>
    </location>
</feature>
<reference evidence="6 7" key="1">
    <citation type="journal article" date="2016" name="J. Microbiol.">
        <title>Dankookia rubra gen. nov., sp. nov., an alphaproteobacterium isolated from sediment of a shallow stream.</title>
        <authorList>
            <person name="Kim W.H."/>
            <person name="Kim D.H."/>
            <person name="Kang K."/>
            <person name="Ahn T.Y."/>
        </authorList>
    </citation>
    <scope>NUCLEOTIDE SEQUENCE [LARGE SCALE GENOMIC DNA]</scope>
    <source>
        <strain evidence="6 7">JCM30602</strain>
    </source>
</reference>
<evidence type="ECO:0000256" key="1">
    <source>
        <dbReference type="ARBA" id="ARBA00022692"/>
    </source>
</evidence>
<dbReference type="Proteomes" id="UP000295096">
    <property type="component" value="Unassembled WGS sequence"/>
</dbReference>
<dbReference type="Pfam" id="PF07690">
    <property type="entry name" value="MFS_1"/>
    <property type="match status" value="1"/>
</dbReference>
<dbReference type="AlphaFoldDB" id="A0A4R5QGV4"/>
<keyword evidence="7" id="KW-1185">Reference proteome</keyword>
<sequence length="409" mass="42200">MAMERQFRLLLLALGAMFAQQTFASIGRGLPAVVAPAVMADLHFDSAWFGTYVSLSALAALTFQLGCGSFLIRHGALRMSQVALVMLGIGLGAAASGNVLLFVISAVIGGGGAAVSTPASSHLLGRYCPPRTAPLVYSIKQTAVPAGLLLAGLLGPALIGGTGWRGTFLVAAAVCLGFVLVLQPLRREFDSDRQPSRRFHLRDFGTTLGTVTATRDLRTLSMACFAFNGLQTVFTAYFIIFLTTHGQDLAAAGAIFSLAMVVALPCRVLWGWLGSGFVAPRLMMAGLAFGMAASTGLLGVFGHRWPLWAIAAAGMVLSATAMSWHGVLLAETARLAPANMHGAATGGVLSFGQVGAFLLPLAYAACLSLTGSHGMGFVVCGLPALLVGIALLRGGGAQQAEPVAYSTAT</sequence>
<feature type="transmembrane region" description="Helical" evidence="4">
    <location>
        <begin position="249"/>
        <end position="270"/>
    </location>
</feature>
<dbReference type="OrthoDB" id="7488909at2"/>
<feature type="transmembrane region" description="Helical" evidence="4">
    <location>
        <begin position="375"/>
        <end position="392"/>
    </location>
</feature>
<evidence type="ECO:0000313" key="7">
    <source>
        <dbReference type="Proteomes" id="UP000295096"/>
    </source>
</evidence>
<organism evidence="6 7">
    <name type="scientific">Dankookia rubra</name>
    <dbReference type="NCBI Taxonomy" id="1442381"/>
    <lineage>
        <taxon>Bacteria</taxon>
        <taxon>Pseudomonadati</taxon>
        <taxon>Pseudomonadota</taxon>
        <taxon>Alphaproteobacteria</taxon>
        <taxon>Acetobacterales</taxon>
        <taxon>Roseomonadaceae</taxon>
        <taxon>Dankookia</taxon>
    </lineage>
</organism>
<dbReference type="InterPro" id="IPR020846">
    <property type="entry name" value="MFS_dom"/>
</dbReference>
<dbReference type="EMBL" id="SMSJ01000018">
    <property type="protein sequence ID" value="TDH61737.1"/>
    <property type="molecule type" value="Genomic_DNA"/>
</dbReference>
<feature type="transmembrane region" description="Helical" evidence="4">
    <location>
        <begin position="307"/>
        <end position="330"/>
    </location>
</feature>
<evidence type="ECO:0000256" key="4">
    <source>
        <dbReference type="SAM" id="Phobius"/>
    </source>
</evidence>
<keyword evidence="3 4" id="KW-0472">Membrane</keyword>
<dbReference type="InterPro" id="IPR052952">
    <property type="entry name" value="MFS-Transporter"/>
</dbReference>
<evidence type="ECO:0000256" key="2">
    <source>
        <dbReference type="ARBA" id="ARBA00022989"/>
    </source>
</evidence>
<comment type="caution">
    <text evidence="6">The sequence shown here is derived from an EMBL/GenBank/DDBJ whole genome shotgun (WGS) entry which is preliminary data.</text>
</comment>
<dbReference type="PANTHER" id="PTHR23527:SF1">
    <property type="entry name" value="BLL3282 PROTEIN"/>
    <property type="match status" value="1"/>
</dbReference>
<proteinExistence type="predicted"/>
<accession>A0A4R5QGV4</accession>
<gene>
    <name evidence="6" type="ORF">E2C06_15585</name>
</gene>
<dbReference type="InterPro" id="IPR036259">
    <property type="entry name" value="MFS_trans_sf"/>
</dbReference>
<feature type="transmembrane region" description="Helical" evidence="4">
    <location>
        <begin position="342"/>
        <end position="363"/>
    </location>
</feature>
<feature type="transmembrane region" description="Helical" evidence="4">
    <location>
        <begin position="225"/>
        <end position="243"/>
    </location>
</feature>
<dbReference type="RefSeq" id="WP_133289525.1">
    <property type="nucleotide sequence ID" value="NZ_SMSJ01000018.1"/>
</dbReference>
<evidence type="ECO:0000259" key="5">
    <source>
        <dbReference type="PROSITE" id="PS50850"/>
    </source>
</evidence>
<name>A0A4R5QGV4_9PROT</name>
<dbReference type="Gene3D" id="1.20.1250.20">
    <property type="entry name" value="MFS general substrate transporter like domains"/>
    <property type="match status" value="1"/>
</dbReference>
<dbReference type="InterPro" id="IPR011701">
    <property type="entry name" value="MFS"/>
</dbReference>
<dbReference type="SUPFAM" id="SSF103473">
    <property type="entry name" value="MFS general substrate transporter"/>
    <property type="match status" value="1"/>
</dbReference>
<dbReference type="PROSITE" id="PS50850">
    <property type="entry name" value="MFS"/>
    <property type="match status" value="1"/>
</dbReference>
<feature type="transmembrane region" description="Helical" evidence="4">
    <location>
        <begin position="282"/>
        <end position="301"/>
    </location>
</feature>
<feature type="transmembrane region" description="Helical" evidence="4">
    <location>
        <begin position="163"/>
        <end position="182"/>
    </location>
</feature>
<evidence type="ECO:0000313" key="6">
    <source>
        <dbReference type="EMBL" id="TDH61737.1"/>
    </source>
</evidence>
<protein>
    <submittedName>
        <fullName evidence="6">MFS transporter</fullName>
    </submittedName>
</protein>
<dbReference type="PANTHER" id="PTHR23527">
    <property type="entry name" value="BLL3282 PROTEIN"/>
    <property type="match status" value="1"/>
</dbReference>
<keyword evidence="2 4" id="KW-1133">Transmembrane helix</keyword>